<keyword evidence="8" id="KW-1185">Reference proteome</keyword>
<protein>
    <submittedName>
        <fullName evidence="7">Pyruvate dehydrogenase E1 component subunit beta</fullName>
    </submittedName>
</protein>
<dbReference type="Proteomes" id="UP000241890">
    <property type="component" value="Unassembled WGS sequence"/>
</dbReference>
<dbReference type="PANTHER" id="PTHR42980:SF1">
    <property type="entry name" value="2-OXOISOVALERATE DEHYDROGENASE SUBUNIT BETA, MITOCHONDRIAL"/>
    <property type="match status" value="1"/>
</dbReference>
<feature type="region of interest" description="Disordered" evidence="4">
    <location>
        <begin position="1"/>
        <end position="78"/>
    </location>
</feature>
<feature type="compositionally biased region" description="Basic and acidic residues" evidence="4">
    <location>
        <begin position="519"/>
        <end position="529"/>
    </location>
</feature>
<evidence type="ECO:0000256" key="1">
    <source>
        <dbReference type="ARBA" id="ARBA00001964"/>
    </source>
</evidence>
<feature type="domain" description="Transketolase-like pyrimidine-binding" evidence="6">
    <location>
        <begin position="538"/>
        <end position="646"/>
    </location>
</feature>
<dbReference type="GO" id="GO:0007584">
    <property type="term" value="P:response to nutrient"/>
    <property type="evidence" value="ECO:0007669"/>
    <property type="project" value="TreeGrafter"/>
</dbReference>
<feature type="compositionally biased region" description="Basic and acidic residues" evidence="4">
    <location>
        <begin position="68"/>
        <end position="78"/>
    </location>
</feature>
<dbReference type="InParanoid" id="A0A2R5GAN1"/>
<comment type="caution">
    <text evidence="7">The sequence shown here is derived from an EMBL/GenBank/DDBJ whole genome shotgun (WGS) entry which is preliminary data.</text>
</comment>
<dbReference type="Gene3D" id="3.40.50.970">
    <property type="match status" value="2"/>
</dbReference>
<feature type="compositionally biased region" description="Basic and acidic residues" evidence="4">
    <location>
        <begin position="36"/>
        <end position="48"/>
    </location>
</feature>
<dbReference type="SUPFAM" id="SSF52518">
    <property type="entry name" value="Thiamin diphosphate-binding fold (THDP-binding)"/>
    <property type="match status" value="2"/>
</dbReference>
<evidence type="ECO:0000256" key="2">
    <source>
        <dbReference type="ARBA" id="ARBA00023002"/>
    </source>
</evidence>
<evidence type="ECO:0000313" key="8">
    <source>
        <dbReference type="Proteomes" id="UP000241890"/>
    </source>
</evidence>
<proteinExistence type="predicted"/>
<feature type="domain" description="Dehydrogenase E1 component" evidence="5">
    <location>
        <begin position="280"/>
        <end position="492"/>
    </location>
</feature>
<evidence type="ECO:0000313" key="7">
    <source>
        <dbReference type="EMBL" id="GBG28072.1"/>
    </source>
</evidence>
<keyword evidence="7" id="KW-0670">Pyruvate</keyword>
<dbReference type="InterPro" id="IPR005475">
    <property type="entry name" value="Transketolase-like_Pyr-bd"/>
</dbReference>
<evidence type="ECO:0000256" key="3">
    <source>
        <dbReference type="ARBA" id="ARBA00051764"/>
    </source>
</evidence>
<dbReference type="PANTHER" id="PTHR42980">
    <property type="entry name" value="2-OXOISOVALERATE DEHYDROGENASE SUBUNIT BETA-RELATED"/>
    <property type="match status" value="1"/>
</dbReference>
<gene>
    <name evidence="7" type="ORF">FCC1311_062271</name>
</gene>
<sequence length="898" mass="97280">MCDLGLAVPLRRVAQPRSRPGSPGSRQRTRAHARTPRREASEASEARQARHVRSGRVGARVAGQARLGPERGTRRERTKTATMMRRVARRAAASASRAGAGPGRRGARSVRALSVYADKRGEAAKRLEELVEVQQRDVFEKWLADLAATPKRPGTGLGGGTPASLTPDMARTWLRAGFATFLLHTEARIASYLGEGFYTIGPCGEELVGVLGLLGRQNDPMALHYRHVAVQLSRQFAVRPEEDVLLDRARAYVCSSLDPVTAGHHCALGGGNCDFYVTSTLASQCPPAVGRAMGIRLAPRLLGEDKARFPSDAVSIVSLGDGSVNNAMTLSAMNLAKYAQFRGFKTPALMVITNNELCISLKGHGYLRHMLESSGMKVFQTTGAGAGHVDLNDLWKTTEDALGYVRKRARPAILLLDGITRRFGHAATDRQGNYLEAHEIEAAAAANPLEDACLQALDLGLVDSAADLEAWWKDLRGQVEDAFVRAAAEPKIETREQVLEKTQAPLASLPTASSGSNHGRSEGDAEAGRASRKRKPQPMRTHMNQIFHEALASDPAAVYIGEDVRHGGYYRVTDDLAKSFPERVQDVPPDETSVFGIGLGFTQSGLAPIVEMPYAKYLDCAADLFFEIVMSYWCSGGAQRDGMVIRLQGFDKGVFGGNFHTHNTLHLPPGLDVVCFSNGWDYVRGMRHALYQAKHAGRVIMSVDSTDLLYRRSLFSDEDAHWLREYPSADEPMLGFETVMVYTNAPGTAPTTADVSTSEDAEKVWASGTETPDLLIFSYGNGVPTSLRAAASLAATASGDKGAERPLVVDCPTLGRPTEGMRAVLERFPQIPVVFADVCKQGQQPFAGTITALQTSGHLKNRPWQCATAAPTYNPLGKTVTFLNEDDIIEAAARCCEP</sequence>
<dbReference type="InterPro" id="IPR001017">
    <property type="entry name" value="DH_E1"/>
</dbReference>
<dbReference type="InterPro" id="IPR029061">
    <property type="entry name" value="THDP-binding"/>
</dbReference>
<dbReference type="EMBL" id="BEYU01000039">
    <property type="protein sequence ID" value="GBG28072.1"/>
    <property type="molecule type" value="Genomic_DNA"/>
</dbReference>
<comment type="cofactor">
    <cofactor evidence="1">
        <name>thiamine diphosphate</name>
        <dbReference type="ChEBI" id="CHEBI:58937"/>
    </cofactor>
</comment>
<feature type="region of interest" description="Disordered" evidence="4">
    <location>
        <begin position="503"/>
        <end position="539"/>
    </location>
</feature>
<organism evidence="7 8">
    <name type="scientific">Hondaea fermentalgiana</name>
    <dbReference type="NCBI Taxonomy" id="2315210"/>
    <lineage>
        <taxon>Eukaryota</taxon>
        <taxon>Sar</taxon>
        <taxon>Stramenopiles</taxon>
        <taxon>Bigyra</taxon>
        <taxon>Labyrinthulomycetes</taxon>
        <taxon>Thraustochytrida</taxon>
        <taxon>Thraustochytriidae</taxon>
        <taxon>Hondaea</taxon>
    </lineage>
</organism>
<dbReference type="OrthoDB" id="192577at2759"/>
<evidence type="ECO:0000259" key="5">
    <source>
        <dbReference type="Pfam" id="PF00676"/>
    </source>
</evidence>
<accession>A0A2R5GAN1</accession>
<dbReference type="Pfam" id="PF00676">
    <property type="entry name" value="E1_dh"/>
    <property type="match status" value="1"/>
</dbReference>
<dbReference type="GO" id="GO:0009083">
    <property type="term" value="P:branched-chain amino acid catabolic process"/>
    <property type="evidence" value="ECO:0007669"/>
    <property type="project" value="TreeGrafter"/>
</dbReference>
<comment type="catalytic activity">
    <reaction evidence="3">
        <text>N(6)-[(R)-lipoyl]-L-lysyl-[protein] + 3-methyl-2-oxobutanoate + H(+) = N(6)-[(R)-S(8)-2-methylpropanoyldihydrolipoyl]-L-lysyl-[protein] + CO2</text>
        <dbReference type="Rhea" id="RHEA:13457"/>
        <dbReference type="Rhea" id="RHEA-COMP:10474"/>
        <dbReference type="Rhea" id="RHEA-COMP:10497"/>
        <dbReference type="ChEBI" id="CHEBI:11851"/>
        <dbReference type="ChEBI" id="CHEBI:15378"/>
        <dbReference type="ChEBI" id="CHEBI:16526"/>
        <dbReference type="ChEBI" id="CHEBI:83099"/>
        <dbReference type="ChEBI" id="CHEBI:83142"/>
        <dbReference type="EC" id="1.2.4.4"/>
    </reaction>
    <physiologicalReaction direction="left-to-right" evidence="3">
        <dbReference type="Rhea" id="RHEA:13458"/>
    </physiologicalReaction>
</comment>
<evidence type="ECO:0000259" key="6">
    <source>
        <dbReference type="Pfam" id="PF02779"/>
    </source>
</evidence>
<keyword evidence="2" id="KW-0560">Oxidoreductase</keyword>
<feature type="compositionally biased region" description="Low complexity" evidence="4">
    <location>
        <begin position="15"/>
        <end position="26"/>
    </location>
</feature>
<name>A0A2R5GAN1_9STRA</name>
<dbReference type="GO" id="GO:0003863">
    <property type="term" value="F:branched-chain 2-oxo acid dehydrogenase activity"/>
    <property type="evidence" value="ECO:0007669"/>
    <property type="project" value="UniProtKB-EC"/>
</dbReference>
<reference evidence="7 8" key="1">
    <citation type="submission" date="2017-12" db="EMBL/GenBank/DDBJ databases">
        <title>Sequencing, de novo assembly and annotation of complete genome of a new Thraustochytrid species, strain FCC1311.</title>
        <authorList>
            <person name="Sedici K."/>
            <person name="Godart F."/>
            <person name="Aiese Cigliano R."/>
            <person name="Sanseverino W."/>
            <person name="Barakat M."/>
            <person name="Ortet P."/>
            <person name="Marechal E."/>
            <person name="Cagnac O."/>
            <person name="Amato A."/>
        </authorList>
    </citation>
    <scope>NUCLEOTIDE SEQUENCE [LARGE SCALE GENOMIC DNA]</scope>
</reference>
<dbReference type="AlphaFoldDB" id="A0A2R5GAN1"/>
<evidence type="ECO:0000256" key="4">
    <source>
        <dbReference type="SAM" id="MobiDB-lite"/>
    </source>
</evidence>
<dbReference type="Pfam" id="PF02779">
    <property type="entry name" value="Transket_pyr"/>
    <property type="match status" value="1"/>
</dbReference>